<organism evidence="4 6">
    <name type="scientific">Cryobacterium roopkundense</name>
    <dbReference type="NCBI Taxonomy" id="1001240"/>
    <lineage>
        <taxon>Bacteria</taxon>
        <taxon>Bacillati</taxon>
        <taxon>Actinomycetota</taxon>
        <taxon>Actinomycetes</taxon>
        <taxon>Micrococcales</taxon>
        <taxon>Microbacteriaceae</taxon>
        <taxon>Cryobacterium</taxon>
    </lineage>
</organism>
<dbReference type="RefSeq" id="WP_035835447.1">
    <property type="nucleotide sequence ID" value="NZ_JACHBQ010000001.1"/>
</dbReference>
<dbReference type="EMBL" id="JPXF01000011">
    <property type="protein sequence ID" value="KGJ79670.1"/>
    <property type="molecule type" value="Genomic_DNA"/>
</dbReference>
<dbReference type="PANTHER" id="PTHR33495">
    <property type="entry name" value="ANTI-SIGMA FACTOR ANTAGONIST TM_1081-RELATED-RELATED"/>
    <property type="match status" value="1"/>
</dbReference>
<proteinExistence type="inferred from homology"/>
<dbReference type="eggNOG" id="COG1366">
    <property type="taxonomic scope" value="Bacteria"/>
</dbReference>
<evidence type="ECO:0000259" key="3">
    <source>
        <dbReference type="PROSITE" id="PS50801"/>
    </source>
</evidence>
<keyword evidence="6" id="KW-1185">Reference proteome</keyword>
<dbReference type="PROSITE" id="PS50801">
    <property type="entry name" value="STAS"/>
    <property type="match status" value="1"/>
</dbReference>
<evidence type="ECO:0000256" key="2">
    <source>
        <dbReference type="RuleBase" id="RU003749"/>
    </source>
</evidence>
<evidence type="ECO:0000256" key="1">
    <source>
        <dbReference type="ARBA" id="ARBA00009013"/>
    </source>
</evidence>
<evidence type="ECO:0000313" key="5">
    <source>
        <dbReference type="EMBL" id="MBB5642513.1"/>
    </source>
</evidence>
<dbReference type="EMBL" id="JACHBQ010000001">
    <property type="protein sequence ID" value="MBB5642513.1"/>
    <property type="molecule type" value="Genomic_DNA"/>
</dbReference>
<sequence length="110" mass="11589">MEFSVKNLSGGVAVVQVDGRLNMVTAPRLREVVSASVAKGDIRVVVDLSKVTFIDSSGLGALISGLKTARQAGGDLRIAAPNEQVRLVLQLTNMERVLTSYPDSVSAYGS</sequence>
<dbReference type="CDD" id="cd07043">
    <property type="entry name" value="STAS_anti-anti-sigma_factors"/>
    <property type="match status" value="1"/>
</dbReference>
<dbReference type="Proteomes" id="UP000561726">
    <property type="component" value="Unassembled WGS sequence"/>
</dbReference>
<reference evidence="4 6" key="1">
    <citation type="submission" date="2014-08" db="EMBL/GenBank/DDBJ databases">
        <authorList>
            <person name="Sisinthy S."/>
        </authorList>
    </citation>
    <scope>NUCLEOTIDE SEQUENCE [LARGE SCALE GENOMIC DNA]</scope>
    <source>
        <strain evidence="4 6">RuG17</strain>
    </source>
</reference>
<evidence type="ECO:0000313" key="6">
    <source>
        <dbReference type="Proteomes" id="UP000029864"/>
    </source>
</evidence>
<comment type="caution">
    <text evidence="4">The sequence shown here is derived from an EMBL/GenBank/DDBJ whole genome shotgun (WGS) entry which is preliminary data.</text>
</comment>
<evidence type="ECO:0000313" key="7">
    <source>
        <dbReference type="Proteomes" id="UP000561726"/>
    </source>
</evidence>
<comment type="similarity">
    <text evidence="1 2">Belongs to the anti-sigma-factor antagonist family.</text>
</comment>
<dbReference type="Proteomes" id="UP000029864">
    <property type="component" value="Unassembled WGS sequence"/>
</dbReference>
<dbReference type="GO" id="GO:0043856">
    <property type="term" value="F:anti-sigma factor antagonist activity"/>
    <property type="evidence" value="ECO:0007669"/>
    <property type="project" value="InterPro"/>
</dbReference>
<dbReference type="Gene3D" id="3.30.750.24">
    <property type="entry name" value="STAS domain"/>
    <property type="match status" value="1"/>
</dbReference>
<accession>A0A099JNF9</accession>
<dbReference type="AlphaFoldDB" id="A0A099JNF9"/>
<dbReference type="InterPro" id="IPR036513">
    <property type="entry name" value="STAS_dom_sf"/>
</dbReference>
<dbReference type="Pfam" id="PF01740">
    <property type="entry name" value="STAS"/>
    <property type="match status" value="1"/>
</dbReference>
<name>A0A099JNF9_9MICO</name>
<dbReference type="InterPro" id="IPR003658">
    <property type="entry name" value="Anti-sigma_ant"/>
</dbReference>
<evidence type="ECO:0000313" key="4">
    <source>
        <dbReference type="EMBL" id="KGJ79670.1"/>
    </source>
</evidence>
<dbReference type="STRING" id="1001240.GY21_04390"/>
<dbReference type="SUPFAM" id="SSF52091">
    <property type="entry name" value="SpoIIaa-like"/>
    <property type="match status" value="1"/>
</dbReference>
<feature type="domain" description="STAS" evidence="3">
    <location>
        <begin position="11"/>
        <end position="110"/>
    </location>
</feature>
<protein>
    <recommendedName>
        <fullName evidence="2">Anti-sigma factor antagonist</fullName>
    </recommendedName>
</protein>
<gene>
    <name evidence="5" type="ORF">BJ997_003061</name>
    <name evidence="4" type="ORF">GY21_04390</name>
</gene>
<dbReference type="NCBIfam" id="TIGR00377">
    <property type="entry name" value="ant_ant_sig"/>
    <property type="match status" value="1"/>
</dbReference>
<reference evidence="5 7" key="2">
    <citation type="submission" date="2020-08" db="EMBL/GenBank/DDBJ databases">
        <title>Sequencing the genomes of 1000 actinobacteria strains.</title>
        <authorList>
            <person name="Klenk H.-P."/>
        </authorList>
    </citation>
    <scope>NUCLEOTIDE SEQUENCE [LARGE SCALE GENOMIC DNA]</scope>
    <source>
        <strain evidence="5 7">DSM 21065</strain>
    </source>
</reference>
<dbReference type="OrthoDB" id="9793697at2"/>
<dbReference type="InterPro" id="IPR002645">
    <property type="entry name" value="STAS_dom"/>
</dbReference>
<dbReference type="PANTHER" id="PTHR33495:SF2">
    <property type="entry name" value="ANTI-SIGMA FACTOR ANTAGONIST TM_1081-RELATED"/>
    <property type="match status" value="1"/>
</dbReference>